<dbReference type="KEGG" id="tva:5463573"/>
<evidence type="ECO:0000256" key="5">
    <source>
        <dbReference type="ARBA" id="ARBA00023136"/>
    </source>
</evidence>
<dbReference type="PANTHER" id="PTHR12385:SF4">
    <property type="entry name" value="PROTEIN PNS1"/>
    <property type="match status" value="1"/>
</dbReference>
<dbReference type="PANTHER" id="PTHR12385">
    <property type="entry name" value="CHOLINE TRANSPORTER-LIKE (SLC FAMILY 44)"/>
    <property type="match status" value="1"/>
</dbReference>
<dbReference type="InterPro" id="IPR007603">
    <property type="entry name" value="Choline_transptr-like"/>
</dbReference>
<dbReference type="GO" id="GO:0055085">
    <property type="term" value="P:transmembrane transport"/>
    <property type="evidence" value="ECO:0000318"/>
    <property type="project" value="GO_Central"/>
</dbReference>
<evidence type="ECO:0000256" key="3">
    <source>
        <dbReference type="ARBA" id="ARBA00022692"/>
    </source>
</evidence>
<feature type="transmembrane region" description="Helical" evidence="6">
    <location>
        <begin position="108"/>
        <end position="129"/>
    </location>
</feature>
<comment type="similarity">
    <text evidence="2 6">Belongs to the CTL (choline transporter-like) family.</text>
</comment>
<evidence type="ECO:0000256" key="4">
    <source>
        <dbReference type="ARBA" id="ARBA00022989"/>
    </source>
</evidence>
<feature type="transmembrane region" description="Helical" evidence="6">
    <location>
        <begin position="325"/>
        <end position="348"/>
    </location>
</feature>
<dbReference type="Proteomes" id="UP000001542">
    <property type="component" value="Unassembled WGS sequence"/>
</dbReference>
<keyword evidence="8" id="KW-1185">Reference proteome</keyword>
<proteinExistence type="inferred from homology"/>
<dbReference type="VEuPathDB" id="TrichDB:TVAGG3_1024010"/>
<reference evidence="7" key="2">
    <citation type="journal article" date="2007" name="Science">
        <title>Draft genome sequence of the sexually transmitted pathogen Trichomonas vaginalis.</title>
        <authorList>
            <person name="Carlton J.M."/>
            <person name="Hirt R.P."/>
            <person name="Silva J.C."/>
            <person name="Delcher A.L."/>
            <person name="Schatz M."/>
            <person name="Zhao Q."/>
            <person name="Wortman J.R."/>
            <person name="Bidwell S.L."/>
            <person name="Alsmark U.C.M."/>
            <person name="Besteiro S."/>
            <person name="Sicheritz-Ponten T."/>
            <person name="Noel C.J."/>
            <person name="Dacks J.B."/>
            <person name="Foster P.G."/>
            <person name="Simillion C."/>
            <person name="Van de Peer Y."/>
            <person name="Miranda-Saavedra D."/>
            <person name="Barton G.J."/>
            <person name="Westrop G.D."/>
            <person name="Mueller S."/>
            <person name="Dessi D."/>
            <person name="Fiori P.L."/>
            <person name="Ren Q."/>
            <person name="Paulsen I."/>
            <person name="Zhang H."/>
            <person name="Bastida-Corcuera F.D."/>
            <person name="Simoes-Barbosa A."/>
            <person name="Brown M.T."/>
            <person name="Hayes R.D."/>
            <person name="Mukherjee M."/>
            <person name="Okumura C.Y."/>
            <person name="Schneider R."/>
            <person name="Smith A.J."/>
            <person name="Vanacova S."/>
            <person name="Villalvazo M."/>
            <person name="Haas B.J."/>
            <person name="Pertea M."/>
            <person name="Feldblyum T.V."/>
            <person name="Utterback T.R."/>
            <person name="Shu C.L."/>
            <person name="Osoegawa K."/>
            <person name="de Jong P.J."/>
            <person name="Hrdy I."/>
            <person name="Horvathova L."/>
            <person name="Zubacova Z."/>
            <person name="Dolezal P."/>
            <person name="Malik S.B."/>
            <person name="Logsdon J.M. Jr."/>
            <person name="Henze K."/>
            <person name="Gupta A."/>
            <person name="Wang C.C."/>
            <person name="Dunne R.L."/>
            <person name="Upcroft J.A."/>
            <person name="Upcroft P."/>
            <person name="White O."/>
            <person name="Salzberg S.L."/>
            <person name="Tang P."/>
            <person name="Chiu C.-H."/>
            <person name="Lee Y.-S."/>
            <person name="Embley T.M."/>
            <person name="Coombs G.H."/>
            <person name="Mottram J.C."/>
            <person name="Tachezy J."/>
            <person name="Fraser-Liggett C.M."/>
            <person name="Johnson P.J."/>
        </authorList>
    </citation>
    <scope>NUCLEOTIDE SEQUENCE [LARGE SCALE GENOMIC DNA]</scope>
    <source>
        <strain evidence="7">G3</strain>
    </source>
</reference>
<feature type="transmembrane region" description="Helical" evidence="6">
    <location>
        <begin position="135"/>
        <end position="156"/>
    </location>
</feature>
<dbReference type="VEuPathDB" id="TrichDB:TVAG_305910"/>
<evidence type="ECO:0000256" key="2">
    <source>
        <dbReference type="ARBA" id="ARBA00007168"/>
    </source>
</evidence>
<feature type="transmembrane region" description="Helical" evidence="6">
    <location>
        <begin position="68"/>
        <end position="88"/>
    </location>
</feature>
<dbReference type="Pfam" id="PF04515">
    <property type="entry name" value="Choline_transpo"/>
    <property type="match status" value="1"/>
</dbReference>
<dbReference type="EMBL" id="DS113222">
    <property type="protein sequence ID" value="EAY18071.1"/>
    <property type="molecule type" value="Genomic_DNA"/>
</dbReference>
<evidence type="ECO:0000256" key="6">
    <source>
        <dbReference type="RuleBase" id="RU368066"/>
    </source>
</evidence>
<protein>
    <recommendedName>
        <fullName evidence="6">Choline transporter-like protein</fullName>
    </recommendedName>
</protein>
<dbReference type="InParanoid" id="A2DN83"/>
<comment type="subcellular location">
    <subcellularLocation>
        <location evidence="6">Cell membrane</location>
        <topology evidence="6">Multi-pass membrane protein</topology>
    </subcellularLocation>
    <subcellularLocation>
        <location evidence="1">Membrane</location>
        <topology evidence="1">Multi-pass membrane protein</topology>
    </subcellularLocation>
</comment>
<dbReference type="GO" id="GO:0022857">
    <property type="term" value="F:transmembrane transporter activity"/>
    <property type="evidence" value="ECO:0000318"/>
    <property type="project" value="GO_Central"/>
</dbReference>
<keyword evidence="3 6" id="KW-0812">Transmembrane</keyword>
<dbReference type="SMR" id="A2DN83"/>
<feature type="transmembrane region" description="Helical" evidence="6">
    <location>
        <begin position="41"/>
        <end position="62"/>
    </location>
</feature>
<evidence type="ECO:0000313" key="8">
    <source>
        <dbReference type="Proteomes" id="UP000001542"/>
    </source>
</evidence>
<feature type="transmembrane region" description="Helical" evidence="6">
    <location>
        <begin position="243"/>
        <end position="264"/>
    </location>
</feature>
<evidence type="ECO:0000256" key="1">
    <source>
        <dbReference type="ARBA" id="ARBA00004141"/>
    </source>
</evidence>
<dbReference type="OrthoDB" id="44736at2759"/>
<organism evidence="7 8">
    <name type="scientific">Trichomonas vaginalis (strain ATCC PRA-98 / G3)</name>
    <dbReference type="NCBI Taxonomy" id="412133"/>
    <lineage>
        <taxon>Eukaryota</taxon>
        <taxon>Metamonada</taxon>
        <taxon>Parabasalia</taxon>
        <taxon>Trichomonadida</taxon>
        <taxon>Trichomonadidae</taxon>
        <taxon>Trichomonas</taxon>
    </lineage>
</organism>
<keyword evidence="5 6" id="KW-0472">Membrane</keyword>
<dbReference type="GO" id="GO:0016020">
    <property type="term" value="C:membrane"/>
    <property type="evidence" value="ECO:0000318"/>
    <property type="project" value="GO_Central"/>
</dbReference>
<evidence type="ECO:0000313" key="7">
    <source>
        <dbReference type="EMBL" id="EAY18071.1"/>
    </source>
</evidence>
<dbReference type="RefSeq" id="XP_001579057.1">
    <property type="nucleotide sequence ID" value="XM_001579007.1"/>
</dbReference>
<feature type="transmembrane region" description="Helical" evidence="6">
    <location>
        <begin position="12"/>
        <end position="34"/>
    </location>
</feature>
<dbReference type="GO" id="GO:0005886">
    <property type="term" value="C:plasma membrane"/>
    <property type="evidence" value="ECO:0007669"/>
    <property type="project" value="UniProtKB-SubCell"/>
</dbReference>
<reference evidence="7" key="1">
    <citation type="submission" date="2006-10" db="EMBL/GenBank/DDBJ databases">
        <authorList>
            <person name="Amadeo P."/>
            <person name="Zhao Q."/>
            <person name="Wortman J."/>
            <person name="Fraser-Liggett C."/>
            <person name="Carlton J."/>
        </authorList>
    </citation>
    <scope>NUCLEOTIDE SEQUENCE</scope>
    <source>
        <strain evidence="7">G3</strain>
    </source>
</reference>
<gene>
    <name evidence="7" type="ORF">TVAG_305910</name>
</gene>
<dbReference type="AlphaFoldDB" id="A2DN83"/>
<sequence length="351" mass="39125">MYKNQPVSKDNVVFIGFCCVGSAVCIVLLIVLLLFLCTGCFICLTILFSFLALGAVIALTVIKGNLAARITLPIYCFIFPLLFCFKLCGKIRFSTCVLKSAVLLASKFPSTVILTLFVVILQAALNYAFEVGTVAVYYHDVSPWVYIWVILSYFFLTNTIKNFSYTVIAGVSSCWYFLNESPDMPRFPFWISFRHMIGPSFGPCALGGLLQGICDTINEVNDTSKTNPLFCIINCMCLCCKCIVTVLLLIVNRFALIYCAMFGVSTKDGVKRWFKQKSRKMVKQCIVATVIKATFDTYSWVSSSVCGAVASFFAARKYGVDSPEYVFSVIMGTFFGKQAVVFIGRSYYDNE</sequence>
<name>A2DN83_TRIV3</name>
<comment type="function">
    <text evidence="6">Choline transporter.</text>
</comment>
<keyword evidence="4 6" id="KW-1133">Transmembrane helix</keyword>
<accession>A2DN83</accession>